<evidence type="ECO:0000313" key="3">
    <source>
        <dbReference type="Proteomes" id="UP000648075"/>
    </source>
</evidence>
<dbReference type="EMBL" id="BMZA01000002">
    <property type="protein sequence ID" value="GGY96578.1"/>
    <property type="molecule type" value="Genomic_DNA"/>
</dbReference>
<feature type="domain" description="6-hydroxymethylpterin diphosphokinase MptE-like" evidence="1">
    <location>
        <begin position="39"/>
        <end position="185"/>
    </location>
</feature>
<reference evidence="2" key="1">
    <citation type="journal article" date="2014" name="Int. J. Syst. Evol. Microbiol.">
        <title>Complete genome sequence of Corynebacterium casei LMG S-19264T (=DSM 44701T), isolated from a smear-ripened cheese.</title>
        <authorList>
            <consortium name="US DOE Joint Genome Institute (JGI-PGF)"/>
            <person name="Walter F."/>
            <person name="Albersmeier A."/>
            <person name="Kalinowski J."/>
            <person name="Ruckert C."/>
        </authorList>
    </citation>
    <scope>NUCLEOTIDE SEQUENCE</scope>
    <source>
        <strain evidence="2">KCTC 32255</strain>
    </source>
</reference>
<accession>A0A918PCF9</accession>
<sequence>MMNEFPASRILDALRRRIADVPDRLWWLFGSGARHNRTALRELKDRHRGETCVIICNGPSLNRTDLKLIRDLPSIGMNRSYLMFEQWGFVPTYFAVTAQHVIEQFAEDIRQLPMPKFVNASYRSRFAGDRDCFYLRIPPRVVQAFGTDLAQPISSGGTVTYAALQVAYHLGFATVIIIGMDHRFAAQGTPNATEVRQSEVDRDHMHPDYFPKGTKWELPDLRRSEIAYRFARQAYEAAGRRIIDATVDGACTVFEKMALKDALDR</sequence>
<dbReference type="Pfam" id="PF01973">
    <property type="entry name" value="MptE-like"/>
    <property type="match status" value="1"/>
</dbReference>
<name>A0A918PCF9_9SPHN</name>
<dbReference type="Gene3D" id="3.90.1480.10">
    <property type="entry name" value="Alpha-2,3-sialyltransferase"/>
    <property type="match status" value="1"/>
</dbReference>
<reference evidence="2" key="2">
    <citation type="submission" date="2020-09" db="EMBL/GenBank/DDBJ databases">
        <authorList>
            <person name="Sun Q."/>
            <person name="Kim S."/>
        </authorList>
    </citation>
    <scope>NUCLEOTIDE SEQUENCE</scope>
    <source>
        <strain evidence="2">KCTC 32255</strain>
    </source>
</reference>
<dbReference type="RefSeq" id="WP_189619955.1">
    <property type="nucleotide sequence ID" value="NZ_BMZA01000002.1"/>
</dbReference>
<gene>
    <name evidence="2" type="ORF">GCM10011614_09280</name>
</gene>
<protein>
    <recommendedName>
        <fullName evidence="1">6-hydroxymethylpterin diphosphokinase MptE-like domain-containing protein</fullName>
    </recommendedName>
</protein>
<evidence type="ECO:0000259" key="1">
    <source>
        <dbReference type="Pfam" id="PF01973"/>
    </source>
</evidence>
<dbReference type="InterPro" id="IPR002826">
    <property type="entry name" value="MptE-like"/>
</dbReference>
<organism evidence="2 3">
    <name type="scientific">Novosphingobium colocasiae</name>
    <dbReference type="NCBI Taxonomy" id="1256513"/>
    <lineage>
        <taxon>Bacteria</taxon>
        <taxon>Pseudomonadati</taxon>
        <taxon>Pseudomonadota</taxon>
        <taxon>Alphaproteobacteria</taxon>
        <taxon>Sphingomonadales</taxon>
        <taxon>Sphingomonadaceae</taxon>
        <taxon>Novosphingobium</taxon>
    </lineage>
</organism>
<comment type="caution">
    <text evidence="2">The sequence shown here is derived from an EMBL/GenBank/DDBJ whole genome shotgun (WGS) entry which is preliminary data.</text>
</comment>
<evidence type="ECO:0000313" key="2">
    <source>
        <dbReference type="EMBL" id="GGY96578.1"/>
    </source>
</evidence>
<proteinExistence type="predicted"/>
<keyword evidence="3" id="KW-1185">Reference proteome</keyword>
<dbReference type="AlphaFoldDB" id="A0A918PCF9"/>
<dbReference type="Proteomes" id="UP000648075">
    <property type="component" value="Unassembled WGS sequence"/>
</dbReference>